<dbReference type="GO" id="GO:0016740">
    <property type="term" value="F:transferase activity"/>
    <property type="evidence" value="ECO:0007669"/>
    <property type="project" value="UniProtKB-KW"/>
</dbReference>
<comment type="caution">
    <text evidence="2">The sequence shown here is derived from an EMBL/GenBank/DDBJ whole genome shotgun (WGS) entry which is preliminary data.</text>
</comment>
<dbReference type="AlphaFoldDB" id="A0A1Y2E5J0"/>
<gene>
    <name evidence="2" type="ORF">BCR38DRAFT_430625</name>
</gene>
<sequence>MSTSYGGPGRKPRLKDSCSNKLIEAWNNEQWSAVVNLTKQLLRNVQGADKDYYEAVALAARSELEHPGDKYAAREEVQRMAKAKVHPFDPWAVDLLDWACRGMPNWSETIGVLRSAVVKMCKRDKEVYKVSLTACIANEDWEHAQEIVKSKGTNIPGDRLDHFNNIVLLYIRANDPKKTQDPKMRALLWQIAKKTIDRAYALRSETPDGKTLPPHAIITEEEMLLWVHIELKLESADANRLKQEGVDAWKAITESHYPVFKAIVNHLEVLQEWGEIFDVCHAVFMRGIELLQKQAETGTQASEGKDANAEKAAAETNAFSRALFDWSLWTQFITAAEKGDRRRSFEQLDNILAKLAPCTNYRIQQKMLDLAGLHVAFSRLQWSEAHPEDDDFSLHEPTMLTGLLDFVNAHYKQVSCFDDLKPFLEKLPVNLLKTFLLNLGIEGQRKENNALKNIMLVTLRFRFRYTVTTSGRAIFESKCGLCEAIVPGDKCEACFYSIAQACMHTYTISFKREQVPLRQALEEEELDPLTDLSIIGALCLLKLAGVDPVTSLAKVSRIQTADLPRLLQAIIWLDLRFQEAPHSTTLRLILVKLFTLIGCVSHAKLLWDKLDVKNVTLDSLGPLFSDRLSSIAPGLWAVSAHAWSPITPYIKHYDKAFSNDIPANLRAAFEQGSYDSILGLLGLKDRLERSCTVVMAIVEESRGIRAVGGKAGLEILEDPLIRRIQDKTELLDATAYGCLPNHEDSSQKPIHDLISIGPGLSHTRMRLSLLAEMFMNLIGWSALKEVRSAKAADVDRLHIAKECMDGFYEMDELLTKGPRVEESLTGPEYSYFKLVCSLQELVWTNLTISLPQNANARPLATSETIDDIIAILKDQTTALNALPGGVIGMRPVFYAFSSLHANGMLRESATAVRMAILTIDAVTEKTIFKANSKAPKWFIEDLEKLKDASNEVFAVLKQRIKLLSDGINEGGWMDRIPEWAFGGLLMGDGDDRTKDVDSLLLTLIETTPLGGLERFPSLVLDSWEDAVKGLAKTKLG</sequence>
<organism evidence="2 3">
    <name type="scientific">Pseudomassariella vexata</name>
    <dbReference type="NCBI Taxonomy" id="1141098"/>
    <lineage>
        <taxon>Eukaryota</taxon>
        <taxon>Fungi</taxon>
        <taxon>Dikarya</taxon>
        <taxon>Ascomycota</taxon>
        <taxon>Pezizomycotina</taxon>
        <taxon>Sordariomycetes</taxon>
        <taxon>Xylariomycetidae</taxon>
        <taxon>Amphisphaeriales</taxon>
        <taxon>Pseudomassariaceae</taxon>
        <taxon>Pseudomassariella</taxon>
    </lineage>
</organism>
<dbReference type="Pfam" id="PF09797">
    <property type="entry name" value="NatB_MDM20"/>
    <property type="match status" value="1"/>
</dbReference>
<reference evidence="2 3" key="1">
    <citation type="submission" date="2016-07" db="EMBL/GenBank/DDBJ databases">
        <title>Pervasive Adenine N6-methylation of Active Genes in Fungi.</title>
        <authorList>
            <consortium name="DOE Joint Genome Institute"/>
            <person name="Mondo S.J."/>
            <person name="Dannebaum R.O."/>
            <person name="Kuo R.C."/>
            <person name="Labutti K."/>
            <person name="Haridas S."/>
            <person name="Kuo A."/>
            <person name="Salamov A."/>
            <person name="Ahrendt S.R."/>
            <person name="Lipzen A."/>
            <person name="Sullivan W."/>
            <person name="Andreopoulos W.B."/>
            <person name="Clum A."/>
            <person name="Lindquist E."/>
            <person name="Daum C."/>
            <person name="Ramamoorthy G.K."/>
            <person name="Gryganskyi A."/>
            <person name="Culley D."/>
            <person name="Magnuson J.K."/>
            <person name="James T.Y."/>
            <person name="O'Malley M.A."/>
            <person name="Stajich J.E."/>
            <person name="Spatafora J.W."/>
            <person name="Visel A."/>
            <person name="Grigoriev I.V."/>
        </authorList>
    </citation>
    <scope>NUCLEOTIDE SEQUENCE [LARGE SCALE GENOMIC DNA]</scope>
    <source>
        <strain evidence="2 3">CBS 129021</strain>
    </source>
</reference>
<keyword evidence="3" id="KW-1185">Reference proteome</keyword>
<accession>A0A1Y2E5J0</accession>
<dbReference type="InParanoid" id="A0A1Y2E5J0"/>
<dbReference type="PANTHER" id="PTHR22767">
    <property type="entry name" value="N-TERMINAL ACETYLTRANSFERASE-RELATED"/>
    <property type="match status" value="1"/>
</dbReference>
<dbReference type="EMBL" id="MCFJ01000005">
    <property type="protein sequence ID" value="ORY66556.1"/>
    <property type="molecule type" value="Genomic_DNA"/>
</dbReference>
<dbReference type="STRING" id="1141098.A0A1Y2E5J0"/>
<protein>
    <submittedName>
        <fullName evidence="2">N-acetyltransferase B complex non catalytic subunit-domain-containing protein</fullName>
    </submittedName>
</protein>
<dbReference type="RefSeq" id="XP_040717520.1">
    <property type="nucleotide sequence ID" value="XM_040860051.1"/>
</dbReference>
<keyword evidence="2" id="KW-0808">Transferase</keyword>
<dbReference type="Proteomes" id="UP000193689">
    <property type="component" value="Unassembled WGS sequence"/>
</dbReference>
<evidence type="ECO:0000256" key="1">
    <source>
        <dbReference type="ARBA" id="ARBA00006298"/>
    </source>
</evidence>
<comment type="similarity">
    <text evidence="1">Belongs to the MDM20/NAA25 family.</text>
</comment>
<evidence type="ECO:0000313" key="2">
    <source>
        <dbReference type="EMBL" id="ORY66556.1"/>
    </source>
</evidence>
<dbReference type="GO" id="GO:0031416">
    <property type="term" value="C:NatB complex"/>
    <property type="evidence" value="ECO:0007669"/>
    <property type="project" value="TreeGrafter"/>
</dbReference>
<dbReference type="PANTHER" id="PTHR22767:SF3">
    <property type="entry name" value="N-ALPHA-ACETYLTRANSFERASE 25, NATB AUXILIARY SUBUNIT"/>
    <property type="match status" value="1"/>
</dbReference>
<dbReference type="InterPro" id="IPR019183">
    <property type="entry name" value="NAA25_NatB_aux_su"/>
</dbReference>
<proteinExistence type="inferred from homology"/>
<name>A0A1Y2E5J0_9PEZI</name>
<dbReference type="OrthoDB" id="1874341at2759"/>
<evidence type="ECO:0000313" key="3">
    <source>
        <dbReference type="Proteomes" id="UP000193689"/>
    </source>
</evidence>
<dbReference type="GeneID" id="63776263"/>